<feature type="transmembrane region" description="Helical" evidence="6">
    <location>
        <begin position="276"/>
        <end position="299"/>
    </location>
</feature>
<feature type="transmembrane region" description="Helical" evidence="6">
    <location>
        <begin position="87"/>
        <end position="106"/>
    </location>
</feature>
<proteinExistence type="predicted"/>
<organism evidence="7 8">
    <name type="scientific">Caldisalinibacter kiritimatiensis</name>
    <dbReference type="NCBI Taxonomy" id="1304284"/>
    <lineage>
        <taxon>Bacteria</taxon>
        <taxon>Bacillati</taxon>
        <taxon>Bacillota</taxon>
        <taxon>Tissierellia</taxon>
        <taxon>Tissierellales</taxon>
        <taxon>Thermohalobacteraceae</taxon>
        <taxon>Caldisalinibacter</taxon>
    </lineage>
</organism>
<accession>R1CSL5</accession>
<feature type="transmembrane region" description="Helical" evidence="6">
    <location>
        <begin position="182"/>
        <end position="204"/>
    </location>
</feature>
<feature type="transmembrane region" description="Helical" evidence="6">
    <location>
        <begin position="447"/>
        <end position="469"/>
    </location>
</feature>
<feature type="transmembrane region" description="Helical" evidence="6">
    <location>
        <begin position="158"/>
        <end position="176"/>
    </location>
</feature>
<keyword evidence="8" id="KW-1185">Reference proteome</keyword>
<dbReference type="GO" id="GO:0015297">
    <property type="term" value="F:antiporter activity"/>
    <property type="evidence" value="ECO:0007669"/>
    <property type="project" value="InterPro"/>
</dbReference>
<name>R1CSL5_9FIRM</name>
<evidence type="ECO:0000256" key="4">
    <source>
        <dbReference type="ARBA" id="ARBA00022989"/>
    </source>
</evidence>
<keyword evidence="3 6" id="KW-0812">Transmembrane</keyword>
<protein>
    <submittedName>
        <fullName evidence="7">Stage V sporulation protein B</fullName>
    </submittedName>
</protein>
<dbReference type="GO" id="GO:0005886">
    <property type="term" value="C:plasma membrane"/>
    <property type="evidence" value="ECO:0007669"/>
    <property type="project" value="UniProtKB-SubCell"/>
</dbReference>
<feature type="transmembrane region" description="Helical" evidence="6">
    <location>
        <begin position="42"/>
        <end position="66"/>
    </location>
</feature>
<evidence type="ECO:0000256" key="3">
    <source>
        <dbReference type="ARBA" id="ARBA00022692"/>
    </source>
</evidence>
<dbReference type="PANTHER" id="PTHR30250:SF21">
    <property type="entry name" value="LIPID II FLIPPASE MURJ"/>
    <property type="match status" value="1"/>
</dbReference>
<evidence type="ECO:0000256" key="1">
    <source>
        <dbReference type="ARBA" id="ARBA00004651"/>
    </source>
</evidence>
<dbReference type="eggNOG" id="COG2244">
    <property type="taxonomic scope" value="Bacteria"/>
</dbReference>
<keyword evidence="5 6" id="KW-0472">Membrane</keyword>
<comment type="subcellular location">
    <subcellularLocation>
        <location evidence="1">Cell membrane</location>
        <topology evidence="1">Multi-pass membrane protein</topology>
    </subcellularLocation>
</comment>
<feature type="transmembrane region" description="Helical" evidence="6">
    <location>
        <begin position="7"/>
        <end position="30"/>
    </location>
</feature>
<evidence type="ECO:0000256" key="5">
    <source>
        <dbReference type="ARBA" id="ARBA00023136"/>
    </source>
</evidence>
<dbReference type="Proteomes" id="UP000013378">
    <property type="component" value="Unassembled WGS sequence"/>
</dbReference>
<dbReference type="EMBL" id="ARZA01000040">
    <property type="protein sequence ID" value="EOD01651.1"/>
    <property type="molecule type" value="Genomic_DNA"/>
</dbReference>
<evidence type="ECO:0000256" key="2">
    <source>
        <dbReference type="ARBA" id="ARBA00022475"/>
    </source>
</evidence>
<comment type="caution">
    <text evidence="7">The sequence shown here is derived from an EMBL/GenBank/DDBJ whole genome shotgun (WGS) entry which is preliminary data.</text>
</comment>
<dbReference type="RefSeq" id="WP_006307059.1">
    <property type="nucleotide sequence ID" value="NZ_ARZA01000040.1"/>
</dbReference>
<evidence type="ECO:0000313" key="8">
    <source>
        <dbReference type="Proteomes" id="UP000013378"/>
    </source>
</evidence>
<dbReference type="PANTHER" id="PTHR30250">
    <property type="entry name" value="PST FAMILY PREDICTED COLANIC ACID TRANSPORTER"/>
    <property type="match status" value="1"/>
</dbReference>
<keyword evidence="2" id="KW-1003">Cell membrane</keyword>
<evidence type="ECO:0000313" key="7">
    <source>
        <dbReference type="EMBL" id="EOD01651.1"/>
    </source>
</evidence>
<keyword evidence="4 6" id="KW-1133">Transmembrane helix</keyword>
<feature type="transmembrane region" description="Helical" evidence="6">
    <location>
        <begin position="359"/>
        <end position="377"/>
    </location>
</feature>
<evidence type="ECO:0000256" key="6">
    <source>
        <dbReference type="SAM" id="Phobius"/>
    </source>
</evidence>
<dbReference type="InterPro" id="IPR050833">
    <property type="entry name" value="Poly_Biosynth_Transport"/>
</dbReference>
<gene>
    <name evidence="7" type="ORF">L21TH_0257</name>
</gene>
<feature type="transmembrane region" description="Helical" evidence="6">
    <location>
        <begin position="411"/>
        <end position="435"/>
    </location>
</feature>
<dbReference type="STRING" id="1304284.L21TH_0257"/>
<dbReference type="Pfam" id="PF01554">
    <property type="entry name" value="MatE"/>
    <property type="match status" value="1"/>
</dbReference>
<dbReference type="InterPro" id="IPR024923">
    <property type="entry name" value="PG_synth_SpoVB"/>
</dbReference>
<feature type="transmembrane region" description="Helical" evidence="6">
    <location>
        <begin position="224"/>
        <end position="243"/>
    </location>
</feature>
<reference evidence="7 8" key="1">
    <citation type="journal article" date="2015" name="Geomicrobiol. J.">
        <title>Caldisalinibacter kiritimatiensis gen. nov., sp. nov., a moderately thermohalophilic thiosulfate-reducing bacterium from a hypersaline microbial mat.</title>
        <authorList>
            <person name="Ben Hania W."/>
            <person name="Joseph M."/>
            <person name="Fiebig A."/>
            <person name="Bunk B."/>
            <person name="Klenk H.-P."/>
            <person name="Fardeau M.-L."/>
            <person name="Spring S."/>
        </authorList>
    </citation>
    <scope>NUCLEOTIDE SEQUENCE [LARGE SCALE GENOMIC DNA]</scope>
    <source>
        <strain evidence="7 8">L21-TH-D2</strain>
    </source>
</reference>
<sequence>MKKTSFIYGSIILASVNFIVRLFGFIYKIILSKLIGPEGIGLFQMVFPILMVFITLTTAGIPIAVSKLVSKQNSLNNQTGVKQVFKLAFSITFIISILLVSIIILFKDFIVFDLLKNSDLYYSILFLAPAIFIISISSVTRGYFYGLKKIKPAGLSQIIEQVTRIVFVIGTIYYLYPVESKLGALIAVCGISIGEFFGLIWLLFQYKIINRKNITANIRKLNTIKLLSQITYISVPITISRMINVSLQMVNAVLIPQRLTAAGYSSSEAVSTFGRVVGMSFPLIFLPFIVTSALVINIIPNLSEQLALKKYRLIREDIELSIRITLLISIPLTIFYIFFSEPIASFIYNDIKVGKYMSILGYATIFLSLQHTLSGILHGLGKQIVATINYVLGMSVQLLATYFLVANPKFGINGFFIGFISSTIIISFLNLYYIDKILKVKIKINNYILKPLLSSLLMISTILICYKYLNKNNMIEFLSLLIPTSLGGIVYIFSLILIKGLPKDIIKRLLGNI</sequence>
<dbReference type="InterPro" id="IPR002528">
    <property type="entry name" value="MATE_fam"/>
</dbReference>
<dbReference type="GO" id="GO:0042910">
    <property type="term" value="F:xenobiotic transmembrane transporter activity"/>
    <property type="evidence" value="ECO:0007669"/>
    <property type="project" value="InterPro"/>
</dbReference>
<feature type="transmembrane region" description="Helical" evidence="6">
    <location>
        <begin position="121"/>
        <end position="146"/>
    </location>
</feature>
<feature type="transmembrane region" description="Helical" evidence="6">
    <location>
        <begin position="475"/>
        <end position="498"/>
    </location>
</feature>
<feature type="transmembrane region" description="Helical" evidence="6">
    <location>
        <begin position="384"/>
        <end position="405"/>
    </location>
</feature>
<dbReference type="PIRSF" id="PIRSF038958">
    <property type="entry name" value="PG_synth_SpoVB"/>
    <property type="match status" value="1"/>
</dbReference>
<dbReference type="AlphaFoldDB" id="R1CSL5"/>
<dbReference type="CDD" id="cd13124">
    <property type="entry name" value="MATE_SpoVB_like"/>
    <property type="match status" value="1"/>
</dbReference>
<dbReference type="InterPro" id="IPR002797">
    <property type="entry name" value="Polysacc_synth"/>
</dbReference>
<feature type="transmembrane region" description="Helical" evidence="6">
    <location>
        <begin position="320"/>
        <end position="339"/>
    </location>
</feature>
<dbReference type="Pfam" id="PF01943">
    <property type="entry name" value="Polysacc_synt"/>
    <property type="match status" value="1"/>
</dbReference>